<comment type="caution">
    <text evidence="1">The sequence shown here is derived from an EMBL/GenBank/DDBJ whole genome shotgun (WGS) entry which is preliminary data.</text>
</comment>
<dbReference type="RefSeq" id="WP_206967412.1">
    <property type="nucleotide sequence ID" value="NZ_BAAAJJ010000001.1"/>
</dbReference>
<reference evidence="1" key="1">
    <citation type="submission" date="2021-03" db="EMBL/GenBank/DDBJ databases">
        <title>Streptomyces poriferae sp. nov., a novel marine sponge-derived Actinobacteria species with anti-MRSA activity.</title>
        <authorList>
            <person name="Sandoval-Powers M."/>
            <person name="Kralova S."/>
            <person name="Nguyen G.-S."/>
            <person name="Fawwal D."/>
            <person name="Degnes K."/>
            <person name="Klinkenberg G."/>
            <person name="Sletta H."/>
            <person name="Wentzel A."/>
            <person name="Liles M.R."/>
        </authorList>
    </citation>
    <scope>NUCLEOTIDE SEQUENCE</scope>
    <source>
        <strain evidence="1">DSM 41794</strain>
    </source>
</reference>
<accession>A0A939JL52</accession>
<dbReference type="AlphaFoldDB" id="A0A939JL52"/>
<dbReference type="EMBL" id="JAFLRJ010000349">
    <property type="protein sequence ID" value="MBO0516035.1"/>
    <property type="molecule type" value="Genomic_DNA"/>
</dbReference>
<dbReference type="Proteomes" id="UP000664167">
    <property type="component" value="Unassembled WGS sequence"/>
</dbReference>
<dbReference type="InterPro" id="IPR046214">
    <property type="entry name" value="DUF6247"/>
</dbReference>
<dbReference type="Pfam" id="PF19760">
    <property type="entry name" value="DUF6247"/>
    <property type="match status" value="1"/>
</dbReference>
<evidence type="ECO:0000313" key="1">
    <source>
        <dbReference type="EMBL" id="MBO0516035.1"/>
    </source>
</evidence>
<proteinExistence type="predicted"/>
<name>A0A939JL52_9ACTN</name>
<protein>
    <submittedName>
        <fullName evidence="1">Uncharacterized protein</fullName>
    </submittedName>
</protein>
<organism evidence="1 2">
    <name type="scientific">Streptomyces beijiangensis</name>
    <dbReference type="NCBI Taxonomy" id="163361"/>
    <lineage>
        <taxon>Bacteria</taxon>
        <taxon>Bacillati</taxon>
        <taxon>Actinomycetota</taxon>
        <taxon>Actinomycetes</taxon>
        <taxon>Kitasatosporales</taxon>
        <taxon>Streptomycetaceae</taxon>
        <taxon>Streptomyces</taxon>
    </lineage>
</organism>
<keyword evidence="2" id="KW-1185">Reference proteome</keyword>
<evidence type="ECO:0000313" key="2">
    <source>
        <dbReference type="Proteomes" id="UP000664167"/>
    </source>
</evidence>
<gene>
    <name evidence="1" type="ORF">J0695_30320</name>
</gene>
<sequence length="118" mass="13240">MVSAQPEYPGGELIPRPDRTPDALRAALAVVAPARMPEMEREKDKALTEAVRQSSIDPLRGFLLRWAAVIEIERHPATAQRFHRAEYLAQVSADPETSRQYVRESGDILRAAYKDLDA</sequence>